<dbReference type="Proteomes" id="UP001152795">
    <property type="component" value="Unassembled WGS sequence"/>
</dbReference>
<gene>
    <name evidence="1" type="ORF">PACLA_8A064505</name>
</gene>
<evidence type="ECO:0000313" key="2">
    <source>
        <dbReference type="Proteomes" id="UP001152795"/>
    </source>
</evidence>
<comment type="caution">
    <text evidence="1">The sequence shown here is derived from an EMBL/GenBank/DDBJ whole genome shotgun (WGS) entry which is preliminary data.</text>
</comment>
<evidence type="ECO:0000313" key="1">
    <source>
        <dbReference type="EMBL" id="CAB4023036.1"/>
    </source>
</evidence>
<proteinExistence type="predicted"/>
<sequence>MMDYQFKVEYRPGKNNISDYTSRHPLPREECSKKELSTSKEIKQYVNYMLQNNIPRVIGKEELKKNVEEDPTLQRLSECIEKGRMGNSEDIIAYRQIFSELTLVDGLIMRGIDAAVEKYVDMILKHLYYERDLVYDFFSFSWSLEAVRSTLSDNISTAIFNHQIKQTEKRLTPREAHITDGSRSIWARAEAVYTWTISENARRKNSIGCRKLLRTWSEGDSAKYYQNVADQHAPIKKKRLKGVSSPWVTENLISIRQDRDYFHRKARRRCLGSYITSRSLNFTDELLMNMDRGSHNDTAIYCTASTPKQVRTHLASL</sequence>
<protein>
    <submittedName>
        <fullName evidence="1">Uncharacterized protein</fullName>
    </submittedName>
</protein>
<dbReference type="EMBL" id="CACRXK020012278">
    <property type="protein sequence ID" value="CAB4023036.1"/>
    <property type="molecule type" value="Genomic_DNA"/>
</dbReference>
<reference evidence="1" key="1">
    <citation type="submission" date="2020-04" db="EMBL/GenBank/DDBJ databases">
        <authorList>
            <person name="Alioto T."/>
            <person name="Alioto T."/>
            <person name="Gomez Garrido J."/>
        </authorList>
    </citation>
    <scope>NUCLEOTIDE SEQUENCE</scope>
    <source>
        <strain evidence="1">A484AB</strain>
    </source>
</reference>
<organism evidence="1 2">
    <name type="scientific">Paramuricea clavata</name>
    <name type="common">Red gorgonian</name>
    <name type="synonym">Violescent sea-whip</name>
    <dbReference type="NCBI Taxonomy" id="317549"/>
    <lineage>
        <taxon>Eukaryota</taxon>
        <taxon>Metazoa</taxon>
        <taxon>Cnidaria</taxon>
        <taxon>Anthozoa</taxon>
        <taxon>Octocorallia</taxon>
        <taxon>Malacalcyonacea</taxon>
        <taxon>Plexauridae</taxon>
        <taxon>Paramuricea</taxon>
    </lineage>
</organism>
<accession>A0A6S7IYM6</accession>
<dbReference type="AlphaFoldDB" id="A0A6S7IYM6"/>
<feature type="non-terminal residue" evidence="1">
    <location>
        <position position="317"/>
    </location>
</feature>
<keyword evidence="2" id="KW-1185">Reference proteome</keyword>
<name>A0A6S7IYM6_PARCT</name>